<dbReference type="EMBL" id="GBHO01025151">
    <property type="protein sequence ID" value="JAG18453.1"/>
    <property type="molecule type" value="Transcribed_RNA"/>
</dbReference>
<dbReference type="Pfam" id="PF00412">
    <property type="entry name" value="LIM"/>
    <property type="match status" value="1"/>
</dbReference>
<keyword evidence="4 6" id="KW-0862">Zinc</keyword>
<evidence type="ECO:0000256" key="6">
    <source>
        <dbReference type="PROSITE-ProRule" id="PRU00125"/>
    </source>
</evidence>
<dbReference type="EMBL" id="GBRD01001189">
    <property type="protein sequence ID" value="JAG64632.1"/>
    <property type="molecule type" value="Transcribed_RNA"/>
</dbReference>
<evidence type="ECO:0000256" key="2">
    <source>
        <dbReference type="ARBA" id="ARBA00022723"/>
    </source>
</evidence>
<sequence>MDAIASTAGIRSAPSIMASSMSLVEAPIDDENINDESTDSELERKNETNLRLQSIYNRQSLTESRDEFFPSIDVSKFNTCVACEKHITDLVIWALNKPYHCKCLVCFVCREPIGFRKFKVVEGKMLMCYKDYYESYQKCRICQRRFEGKENHLSFKKLYHNDCYKCVNCYDPLTADSAVELFDETYCCTCAEDIVSKKSHLLSYYEDMGRIFRHLRSPNPGGQ</sequence>
<evidence type="ECO:0000313" key="9">
    <source>
        <dbReference type="EMBL" id="JAG64632.1"/>
    </source>
</evidence>
<dbReference type="InterPro" id="IPR001781">
    <property type="entry name" value="Znf_LIM"/>
</dbReference>
<keyword evidence="3" id="KW-0677">Repeat</keyword>
<dbReference type="SMART" id="SM00132">
    <property type="entry name" value="LIM"/>
    <property type="match status" value="2"/>
</dbReference>
<evidence type="ECO:0000259" key="7">
    <source>
        <dbReference type="PROSITE" id="PS50023"/>
    </source>
</evidence>
<feature type="domain" description="LIM zinc-binding" evidence="7">
    <location>
        <begin position="78"/>
        <end position="138"/>
    </location>
</feature>
<protein>
    <submittedName>
        <fullName evidence="8">Zyxin</fullName>
    </submittedName>
</protein>
<keyword evidence="5 6" id="KW-0440">LIM domain</keyword>
<dbReference type="PROSITE" id="PS50023">
    <property type="entry name" value="LIM_DOMAIN_2"/>
    <property type="match status" value="1"/>
</dbReference>
<evidence type="ECO:0000256" key="3">
    <source>
        <dbReference type="ARBA" id="ARBA00022737"/>
    </source>
</evidence>
<gene>
    <name evidence="8" type="primary">zyx</name>
    <name evidence="8" type="ORF">CM83_100485</name>
</gene>
<evidence type="ECO:0000313" key="8">
    <source>
        <dbReference type="EMBL" id="JAG18453.1"/>
    </source>
</evidence>
<keyword evidence="2 6" id="KW-0479">Metal-binding</keyword>
<accession>A0A0A9XI12</accession>
<evidence type="ECO:0000256" key="5">
    <source>
        <dbReference type="ARBA" id="ARBA00023038"/>
    </source>
</evidence>
<organism evidence="8">
    <name type="scientific">Lygus hesperus</name>
    <name type="common">Western plant bug</name>
    <dbReference type="NCBI Taxonomy" id="30085"/>
    <lineage>
        <taxon>Eukaryota</taxon>
        <taxon>Metazoa</taxon>
        <taxon>Ecdysozoa</taxon>
        <taxon>Arthropoda</taxon>
        <taxon>Hexapoda</taxon>
        <taxon>Insecta</taxon>
        <taxon>Pterygota</taxon>
        <taxon>Neoptera</taxon>
        <taxon>Paraneoptera</taxon>
        <taxon>Hemiptera</taxon>
        <taxon>Heteroptera</taxon>
        <taxon>Panheteroptera</taxon>
        <taxon>Cimicomorpha</taxon>
        <taxon>Miridae</taxon>
        <taxon>Mirini</taxon>
        <taxon>Lygus</taxon>
    </lineage>
</organism>
<evidence type="ECO:0000256" key="1">
    <source>
        <dbReference type="ARBA" id="ARBA00009611"/>
    </source>
</evidence>
<reference evidence="9" key="3">
    <citation type="submission" date="2014-09" db="EMBL/GenBank/DDBJ databases">
        <authorList>
            <person name="Magalhaes I.L.F."/>
            <person name="Oliveira U."/>
            <person name="Santos F.R."/>
            <person name="Vidigal T.H.D.A."/>
            <person name="Brescovit A.D."/>
            <person name="Santos A.J."/>
        </authorList>
    </citation>
    <scope>NUCLEOTIDE SEQUENCE</scope>
</reference>
<dbReference type="AlphaFoldDB" id="A0A0A9XI12"/>
<reference evidence="8" key="2">
    <citation type="submission" date="2014-07" db="EMBL/GenBank/DDBJ databases">
        <authorList>
            <person name="Hull J."/>
        </authorList>
    </citation>
    <scope>NUCLEOTIDE SEQUENCE</scope>
</reference>
<dbReference type="Gene3D" id="2.10.110.10">
    <property type="entry name" value="Cysteine Rich Protein"/>
    <property type="match status" value="2"/>
</dbReference>
<evidence type="ECO:0000256" key="4">
    <source>
        <dbReference type="ARBA" id="ARBA00022833"/>
    </source>
</evidence>
<dbReference type="PANTHER" id="PTHR24212">
    <property type="entry name" value="ZYXIN/TRIP6"/>
    <property type="match status" value="1"/>
</dbReference>
<comment type="similarity">
    <text evidence="1">Belongs to the zyxin/ajuba family.</text>
</comment>
<dbReference type="PROSITE" id="PS00478">
    <property type="entry name" value="LIM_DOMAIN_1"/>
    <property type="match status" value="2"/>
</dbReference>
<proteinExistence type="inferred from homology"/>
<dbReference type="PANTHER" id="PTHR24212:SF8">
    <property type="entry name" value="LIM ZINC FINGER DOMAIN CONTAINING PROTEIN"/>
    <property type="match status" value="1"/>
</dbReference>
<dbReference type="GO" id="GO:0046872">
    <property type="term" value="F:metal ion binding"/>
    <property type="evidence" value="ECO:0007669"/>
    <property type="project" value="UniProtKB-KW"/>
</dbReference>
<name>A0A0A9XI12_LYGHE</name>
<reference evidence="8" key="1">
    <citation type="journal article" date="2014" name="PLoS ONE">
        <title>Transcriptome-Based Identification of ABC Transporters in the Western Tarnished Plant Bug Lygus hesperus.</title>
        <authorList>
            <person name="Hull J.J."/>
            <person name="Chaney K."/>
            <person name="Geib S.M."/>
            <person name="Fabrick J.A."/>
            <person name="Brent C.S."/>
            <person name="Walsh D."/>
            <person name="Lavine L.C."/>
        </authorList>
    </citation>
    <scope>NUCLEOTIDE SEQUENCE</scope>
</reference>
<dbReference type="CDD" id="cd08368">
    <property type="entry name" value="LIM"/>
    <property type="match status" value="1"/>
</dbReference>